<dbReference type="Pfam" id="PF00501">
    <property type="entry name" value="AMP-binding"/>
    <property type="match status" value="1"/>
</dbReference>
<keyword evidence="2" id="KW-0597">Phosphoprotein</keyword>
<dbReference type="Gene3D" id="3.40.630.30">
    <property type="match status" value="1"/>
</dbReference>
<accession>A0ABP1QKH3</accession>
<organism evidence="4 5">
    <name type="scientific">Orchesella dallaii</name>
    <dbReference type="NCBI Taxonomy" id="48710"/>
    <lineage>
        <taxon>Eukaryota</taxon>
        <taxon>Metazoa</taxon>
        <taxon>Ecdysozoa</taxon>
        <taxon>Arthropoda</taxon>
        <taxon>Hexapoda</taxon>
        <taxon>Collembola</taxon>
        <taxon>Entomobryomorpha</taxon>
        <taxon>Entomobryoidea</taxon>
        <taxon>Orchesellidae</taxon>
        <taxon>Orchesellinae</taxon>
        <taxon>Orchesella</taxon>
    </lineage>
</organism>
<dbReference type="InterPro" id="IPR045851">
    <property type="entry name" value="AMP-bd_C_sf"/>
</dbReference>
<evidence type="ECO:0000256" key="1">
    <source>
        <dbReference type="ARBA" id="ARBA00022450"/>
    </source>
</evidence>
<dbReference type="InterPro" id="IPR042099">
    <property type="entry name" value="ANL_N_sf"/>
</dbReference>
<sequence length="915" mass="103652">MNCSQCFGGFMRAPQSILRGIDFPLPRITIPEYFRDCLIKNTIKNSAPAILGDGHQVAYTFQQLDSLATKMGKALRKYLGYWTSNNQDGDLVMAFCLPVSQMIPVVILSILKLGAAYLSIPLSHDLIIVKLIAIVRPMLVITESCGPALSRFDSVRHLVNVVGIDEILKLAESGEFDDMNEVVPLETLVKTHKRVACIVYTAGTRDEQQGVRIGHGEILNRCLWQYQTFPYKQNEVASLCSALEDVDSISEIFAPLLAGIPIYLIPKHDLEKPLNLIQKIHKKQISRIVFVPPALNSLLNAYEEMHERSKLVRPLGSLKHWIITGDSLKLELAKRFFNFLEQEKASANSLFPAHHHTLPMLIHYYGSTEVTGDVSYEIFDDITQIDSKFNQGNVSIGRPIANTIIYIVDDEMNLAEEGAQGEICIAGSPVAFGGYINGTTTENTKRFCVNPFTKKTGYTCMFMTGDYGRIIENKDGISHLHYEGRTDLTAKIKGRRIDLKDITQIVQGTNLVEQCFVFCYHREREDQTLVACCKLLPDVSIDKLEEVLRKEIVNEHIIPEVYPVDEFHYLASGRLDRHKLLKQYQYFRMDTTKEEWESLHLSPPQMEAAKVLFKSVAYFTRKSLRYVIRNKESPLWCIGVNSLNAVGIFLNLQEHSYEMHMEQFLTAKSLINLVNIMVSESGTKIRDTRSTLEDFAMKRFKIASLEEKDKDTVIQLLCNAYINKYEAGSLISLKKEDWNLLLEWNWKDIVTSKLSLVALTRKPPEEAKIVAAVIVFDACNIYYGRIPSKCLKPLSYLREIKKFCDAGPREHIVGKSKGTVIQIALMGTSSSVSTMDNILLISLMLEAAIVGAKNMGYSGAMTTTSNPLQLNLCEGVFHFDLIKEVQINQFRSKDKTKPFRMASDHQKLHVLYRRL</sequence>
<dbReference type="Proteomes" id="UP001642540">
    <property type="component" value="Unassembled WGS sequence"/>
</dbReference>
<keyword evidence="5" id="KW-1185">Reference proteome</keyword>
<evidence type="ECO:0000313" key="5">
    <source>
        <dbReference type="Proteomes" id="UP001642540"/>
    </source>
</evidence>
<dbReference type="PANTHER" id="PTHR44845">
    <property type="entry name" value="CARRIER DOMAIN-CONTAINING PROTEIN"/>
    <property type="match status" value="1"/>
</dbReference>
<protein>
    <recommendedName>
        <fullName evidence="3">AMP-dependent synthetase/ligase domain-containing protein</fullName>
    </recommendedName>
</protein>
<name>A0ABP1QKH3_9HEXA</name>
<evidence type="ECO:0000259" key="3">
    <source>
        <dbReference type="Pfam" id="PF00501"/>
    </source>
</evidence>
<reference evidence="4 5" key="1">
    <citation type="submission" date="2024-08" db="EMBL/GenBank/DDBJ databases">
        <authorList>
            <person name="Cucini C."/>
            <person name="Frati F."/>
        </authorList>
    </citation>
    <scope>NUCLEOTIDE SEQUENCE [LARGE SCALE GENOMIC DNA]</scope>
</reference>
<keyword evidence="1" id="KW-0596">Phosphopantetheine</keyword>
<dbReference type="EMBL" id="CAXLJM020000035">
    <property type="protein sequence ID" value="CAL8104229.1"/>
    <property type="molecule type" value="Genomic_DNA"/>
</dbReference>
<feature type="domain" description="AMP-dependent synthetase/ligase" evidence="3">
    <location>
        <begin position="47"/>
        <end position="431"/>
    </location>
</feature>
<dbReference type="PANTHER" id="PTHR44845:SF6">
    <property type="entry name" value="BETA-ALANINE-ACTIVATING ENZYME"/>
    <property type="match status" value="1"/>
</dbReference>
<comment type="caution">
    <text evidence="4">The sequence shown here is derived from an EMBL/GenBank/DDBJ whole genome shotgun (WGS) entry which is preliminary data.</text>
</comment>
<gene>
    <name evidence="4" type="ORF">ODALV1_LOCUS11691</name>
</gene>
<proteinExistence type="predicted"/>
<evidence type="ECO:0000256" key="2">
    <source>
        <dbReference type="ARBA" id="ARBA00022553"/>
    </source>
</evidence>
<dbReference type="InterPro" id="IPR000873">
    <property type="entry name" value="AMP-dep_synth/lig_dom"/>
</dbReference>
<evidence type="ECO:0000313" key="4">
    <source>
        <dbReference type="EMBL" id="CAL8104229.1"/>
    </source>
</evidence>
<dbReference type="SUPFAM" id="SSF56801">
    <property type="entry name" value="Acetyl-CoA synthetase-like"/>
    <property type="match status" value="1"/>
</dbReference>
<dbReference type="Gene3D" id="3.40.50.12780">
    <property type="entry name" value="N-terminal domain of ligase-like"/>
    <property type="match status" value="1"/>
</dbReference>
<dbReference type="Gene3D" id="3.30.300.30">
    <property type="match status" value="1"/>
</dbReference>